<dbReference type="AlphaFoldDB" id="W5N4J2"/>
<dbReference type="GO" id="GO:0005737">
    <property type="term" value="C:cytoplasm"/>
    <property type="evidence" value="ECO:0000318"/>
    <property type="project" value="GO_Central"/>
</dbReference>
<dbReference type="Bgee" id="ENSLOCG00000012628">
    <property type="expression patterns" value="Expressed in ovary and 13 other cell types or tissues"/>
</dbReference>
<dbReference type="Pfam" id="PF13679">
    <property type="entry name" value="Methyltransf_32"/>
    <property type="match status" value="1"/>
</dbReference>
<feature type="region of interest" description="Disordered" evidence="5">
    <location>
        <begin position="188"/>
        <end position="212"/>
    </location>
</feature>
<dbReference type="OMA" id="WTRFCEV"/>
<evidence type="ECO:0000256" key="1">
    <source>
        <dbReference type="ARBA" id="ARBA00004496"/>
    </source>
</evidence>
<name>W5N4J2_LEPOC</name>
<dbReference type="KEGG" id="loc:102690468"/>
<reference evidence="8" key="1">
    <citation type="submission" date="2011-12" db="EMBL/GenBank/DDBJ databases">
        <title>The Draft Genome of Lepisosteus oculatus.</title>
        <authorList>
            <consortium name="The Broad Institute Genome Assembly &amp; Analysis Group"/>
            <consortium name="Computational R&amp;D Group"/>
            <consortium name="and Sequencing Platform"/>
            <person name="Di Palma F."/>
            <person name="Alfoldi J."/>
            <person name="Johnson J."/>
            <person name="Berlin A."/>
            <person name="Gnerre S."/>
            <person name="Jaffe D."/>
            <person name="MacCallum I."/>
            <person name="Young S."/>
            <person name="Walker B.J."/>
            <person name="Lander E.S."/>
            <person name="Lindblad-Toh K."/>
        </authorList>
    </citation>
    <scope>NUCLEOTIDE SEQUENCE [LARGE SCALE GENOMIC DNA]</scope>
</reference>
<dbReference type="PANTHER" id="PTHR13369">
    <property type="match status" value="1"/>
</dbReference>
<dbReference type="EMBL" id="AHAT01001861">
    <property type="status" value="NOT_ANNOTATED_CDS"/>
    <property type="molecule type" value="Genomic_DNA"/>
</dbReference>
<dbReference type="PANTHER" id="PTHR13369:SF0">
    <property type="entry name" value="GLUTATHIONE S-TRANSFERASE C-TERMINAL DOMAIN-CONTAINING PROTEIN"/>
    <property type="match status" value="1"/>
</dbReference>
<dbReference type="STRING" id="7918.ENSLOCP00000015551"/>
<dbReference type="eggNOG" id="ENOG502QUFE">
    <property type="taxonomic scope" value="Eukaryota"/>
</dbReference>
<dbReference type="CTD" id="79807"/>
<reference evidence="7" key="3">
    <citation type="submission" date="2025-09" db="UniProtKB">
        <authorList>
            <consortium name="Ensembl"/>
        </authorList>
    </citation>
    <scope>IDENTIFICATION</scope>
</reference>
<dbReference type="RefSeq" id="XP_069047439.1">
    <property type="nucleotide sequence ID" value="XM_069191338.1"/>
</dbReference>
<dbReference type="InParanoid" id="W5N4J2"/>
<dbReference type="InterPro" id="IPR025714">
    <property type="entry name" value="Methyltranfer_dom"/>
</dbReference>
<proteinExistence type="inferred from homology"/>
<dbReference type="GeneTree" id="ENSGT00390000004446"/>
<dbReference type="Ensembl" id="ENSLOCT00000015580.1">
    <property type="protein sequence ID" value="ENSLOCP00000015551.1"/>
    <property type="gene ID" value="ENSLOCG00000012628.1"/>
</dbReference>
<dbReference type="SUPFAM" id="SSF53335">
    <property type="entry name" value="S-adenosyl-L-methionine-dependent methyltransferases"/>
    <property type="match status" value="1"/>
</dbReference>
<dbReference type="RefSeq" id="XP_015201259.1">
    <property type="nucleotide sequence ID" value="XM_015345773.2"/>
</dbReference>
<dbReference type="InterPro" id="IPR036282">
    <property type="entry name" value="Glutathione-S-Trfase_C_sf"/>
</dbReference>
<reference evidence="7" key="2">
    <citation type="submission" date="2025-08" db="UniProtKB">
        <authorList>
            <consortium name="Ensembl"/>
        </authorList>
    </citation>
    <scope>IDENTIFICATION</scope>
</reference>
<dbReference type="RefSeq" id="XP_006630074.1">
    <property type="nucleotide sequence ID" value="XM_006630011.3"/>
</dbReference>
<comment type="similarity">
    <text evidence="2">Belongs to the GSTCD family.</text>
</comment>
<feature type="domain" description="Methyltransferase" evidence="6">
    <location>
        <begin position="409"/>
        <end position="531"/>
    </location>
</feature>
<keyword evidence="8" id="KW-1185">Reference proteome</keyword>
<evidence type="ECO:0000313" key="7">
    <source>
        <dbReference type="Ensembl" id="ENSLOCP00000015551.1"/>
    </source>
</evidence>
<keyword evidence="4" id="KW-0963">Cytoplasm</keyword>
<dbReference type="GeneID" id="102690468"/>
<dbReference type="Proteomes" id="UP000018468">
    <property type="component" value="Linkage group LG4"/>
</dbReference>
<dbReference type="InterPro" id="IPR029063">
    <property type="entry name" value="SAM-dependent_MTases_sf"/>
</dbReference>
<dbReference type="SUPFAM" id="SSF47616">
    <property type="entry name" value="GST C-terminal domain-like"/>
    <property type="match status" value="1"/>
</dbReference>
<evidence type="ECO:0000256" key="5">
    <source>
        <dbReference type="SAM" id="MobiDB-lite"/>
    </source>
</evidence>
<dbReference type="OrthoDB" id="206598at2759"/>
<protein>
    <recommendedName>
        <fullName evidence="3">Glutathione S-transferase C-terminal domain-containing protein</fullName>
    </recommendedName>
</protein>
<evidence type="ECO:0000313" key="8">
    <source>
        <dbReference type="Proteomes" id="UP000018468"/>
    </source>
</evidence>
<dbReference type="Gene3D" id="3.40.50.150">
    <property type="entry name" value="Vaccinia Virus protein VP39"/>
    <property type="match status" value="1"/>
</dbReference>
<evidence type="ECO:0000256" key="3">
    <source>
        <dbReference type="ARBA" id="ARBA00022165"/>
    </source>
</evidence>
<dbReference type="FunFam" id="3.40.50.150:FF:000125">
    <property type="entry name" value="Glutathione S-transferase C-terminal domain-containing protein"/>
    <property type="match status" value="1"/>
</dbReference>
<accession>W5N4J2</accession>
<dbReference type="HOGENOM" id="CLU_013673_1_0_1"/>
<comment type="subcellular location">
    <subcellularLocation>
        <location evidence="1">Cytoplasm</location>
    </subcellularLocation>
</comment>
<sequence length="624" mass="69013">MKHTNSKRGEECLYLDISDQSEEAILPLHTSITLFLLSYCDSKLFRVFLVPSRPDPAQSWRHRVPGGLAASVVSEQDLPALVRSCCLPAVLEEEGRYCRAGLAVVLRHIIQRTCEEDPSRKDVAALLGFKKTCLKACAEVSQWTRLCELNIPSAVEEFLRQPAGPDPEIPAAILRLEKKLEEPVKVHNDDKIRRQKLQQQKEEAGSATQPASFRESVNSEELELRAALAKLSVEDTPLSATRGPSNIRRVKTTELPALEHVFAEGLYFTLTDLVLLPCLHHFLVSLHHRESNKLARLPLLQRWYRRVQEVPGVARAAGTCGIGFLLLPDSGWHPALESRELCPPEQEPAEKAQAPFIGGPRPTMTKLRECGIEAVFTPHPCPSWTLDWNSLPTAVNPTEGKMSDVRALRKQQQLNNLVAMVTKAAQPGDTVVDFCSGGGHVGIVLAHTLPECQVLLIENKEESLVRAKNRCRELGLNNIGFIQANLDYFTGPFQVGVALHACGVATDMVIELCVKAQAAFVISPCCYGFIQNTLKFTFPRSKQFLDALSYKEHMILCRFADQTAVQLPAGRRLIGKQCMGLVDLDRSWAAESHGYCVGVMTMEPGSCSPKNNMLVGVPDGRSLP</sequence>
<dbReference type="CDD" id="cd00299">
    <property type="entry name" value="GST_C_family"/>
    <property type="match status" value="1"/>
</dbReference>
<organism evidence="7 8">
    <name type="scientific">Lepisosteus oculatus</name>
    <name type="common">Spotted gar</name>
    <dbReference type="NCBI Taxonomy" id="7918"/>
    <lineage>
        <taxon>Eukaryota</taxon>
        <taxon>Metazoa</taxon>
        <taxon>Chordata</taxon>
        <taxon>Craniata</taxon>
        <taxon>Vertebrata</taxon>
        <taxon>Euteleostomi</taxon>
        <taxon>Actinopterygii</taxon>
        <taxon>Neopterygii</taxon>
        <taxon>Holostei</taxon>
        <taxon>Semionotiformes</taxon>
        <taxon>Lepisosteidae</taxon>
        <taxon>Lepisosteus</taxon>
    </lineage>
</organism>
<evidence type="ECO:0000256" key="4">
    <source>
        <dbReference type="ARBA" id="ARBA00022490"/>
    </source>
</evidence>
<evidence type="ECO:0000256" key="2">
    <source>
        <dbReference type="ARBA" id="ARBA00008797"/>
    </source>
</evidence>
<evidence type="ECO:0000259" key="6">
    <source>
        <dbReference type="Pfam" id="PF13679"/>
    </source>
</evidence>
<dbReference type="Gene3D" id="1.20.1050.10">
    <property type="match status" value="1"/>
</dbReference>